<dbReference type="InterPro" id="IPR025877">
    <property type="entry name" value="MobA-like_NTP_Trfase"/>
</dbReference>
<dbReference type="GO" id="GO:0006777">
    <property type="term" value="P:Mo-molybdopterin cofactor biosynthetic process"/>
    <property type="evidence" value="ECO:0007669"/>
    <property type="project" value="UniProtKB-KW"/>
</dbReference>
<feature type="non-terminal residue" evidence="9">
    <location>
        <position position="1"/>
    </location>
</feature>
<dbReference type="GO" id="GO:0046872">
    <property type="term" value="F:metal ion binding"/>
    <property type="evidence" value="ECO:0007669"/>
    <property type="project" value="UniProtKB-KW"/>
</dbReference>
<keyword evidence="7" id="KW-0501">Molybdenum cofactor biosynthesis</keyword>
<evidence type="ECO:0000256" key="5">
    <source>
        <dbReference type="ARBA" id="ARBA00022842"/>
    </source>
</evidence>
<keyword evidence="2" id="KW-0808">Transferase</keyword>
<organism evidence="9">
    <name type="scientific">marine sediment metagenome</name>
    <dbReference type="NCBI Taxonomy" id="412755"/>
    <lineage>
        <taxon>unclassified sequences</taxon>
        <taxon>metagenomes</taxon>
        <taxon>ecological metagenomes</taxon>
    </lineage>
</organism>
<dbReference type="CDD" id="cd02503">
    <property type="entry name" value="MobA"/>
    <property type="match status" value="1"/>
</dbReference>
<dbReference type="Pfam" id="PF12804">
    <property type="entry name" value="NTP_transf_3"/>
    <property type="match status" value="1"/>
</dbReference>
<evidence type="ECO:0000313" key="9">
    <source>
        <dbReference type="EMBL" id="GAG91824.1"/>
    </source>
</evidence>
<reference evidence="9" key="1">
    <citation type="journal article" date="2014" name="Front. Microbiol.">
        <title>High frequency of phylogenetically diverse reductive dehalogenase-homologous genes in deep subseafloor sedimentary metagenomes.</title>
        <authorList>
            <person name="Kawai M."/>
            <person name="Futagami T."/>
            <person name="Toyoda A."/>
            <person name="Takaki Y."/>
            <person name="Nishi S."/>
            <person name="Hori S."/>
            <person name="Arai W."/>
            <person name="Tsubouchi T."/>
            <person name="Morono Y."/>
            <person name="Uchiyama I."/>
            <person name="Ito T."/>
            <person name="Fujiyama A."/>
            <person name="Inagaki F."/>
            <person name="Takami H."/>
        </authorList>
    </citation>
    <scope>NUCLEOTIDE SEQUENCE</scope>
    <source>
        <strain evidence="9">Expedition CK06-06</strain>
    </source>
</reference>
<proteinExistence type="predicted"/>
<name>X1B7T3_9ZZZZ</name>
<dbReference type="PANTHER" id="PTHR19136">
    <property type="entry name" value="MOLYBDENUM COFACTOR GUANYLYLTRANSFERASE"/>
    <property type="match status" value="1"/>
</dbReference>
<dbReference type="GO" id="GO:0016779">
    <property type="term" value="F:nucleotidyltransferase activity"/>
    <property type="evidence" value="ECO:0007669"/>
    <property type="project" value="TreeGrafter"/>
</dbReference>
<dbReference type="GO" id="GO:0005525">
    <property type="term" value="F:GTP binding"/>
    <property type="evidence" value="ECO:0007669"/>
    <property type="project" value="UniProtKB-KW"/>
</dbReference>
<dbReference type="Gene3D" id="3.90.550.10">
    <property type="entry name" value="Spore Coat Polysaccharide Biosynthesis Protein SpsA, Chain A"/>
    <property type="match status" value="1"/>
</dbReference>
<evidence type="ECO:0000256" key="3">
    <source>
        <dbReference type="ARBA" id="ARBA00022723"/>
    </source>
</evidence>
<protein>
    <recommendedName>
        <fullName evidence="8">MobA-like NTP transferase domain-containing protein</fullName>
    </recommendedName>
</protein>
<dbReference type="AlphaFoldDB" id="X1B7T3"/>
<keyword evidence="1" id="KW-0963">Cytoplasm</keyword>
<feature type="domain" description="MobA-like NTP transferase" evidence="8">
    <location>
        <begin position="1"/>
        <end position="137"/>
    </location>
</feature>
<dbReference type="EMBL" id="BART01028650">
    <property type="protein sequence ID" value="GAG91824.1"/>
    <property type="molecule type" value="Genomic_DNA"/>
</dbReference>
<evidence type="ECO:0000256" key="6">
    <source>
        <dbReference type="ARBA" id="ARBA00023134"/>
    </source>
</evidence>
<evidence type="ECO:0000259" key="8">
    <source>
        <dbReference type="Pfam" id="PF12804"/>
    </source>
</evidence>
<dbReference type="PANTHER" id="PTHR19136:SF81">
    <property type="entry name" value="MOLYBDENUM COFACTOR GUANYLYLTRANSFERASE"/>
    <property type="match status" value="1"/>
</dbReference>
<dbReference type="InterPro" id="IPR013482">
    <property type="entry name" value="Molybde_CF_guanTrfase"/>
</dbReference>
<sequence>GTDKGLFEFQGKPLVSHLLNTLKKGNHDIFLIAHTPNQIQDYIDKIEIRNIVAFILDDHELLPDLKLQAPLLGLYSAFKELNKLGYKRVFALSCDTPLIQQKIITYIINQSHGFDCCIPRWNNGYIEPLLALYQIKKAYHKSKVNLLKNDLKLTNLVDENWRINYLSIEKSIKPLDEDLLTFVNINTPEDLKKFKT</sequence>
<keyword evidence="3" id="KW-0479">Metal-binding</keyword>
<evidence type="ECO:0000256" key="1">
    <source>
        <dbReference type="ARBA" id="ARBA00022490"/>
    </source>
</evidence>
<gene>
    <name evidence="9" type="ORF">S01H4_50459</name>
</gene>
<accession>X1B7T3</accession>
<evidence type="ECO:0000256" key="7">
    <source>
        <dbReference type="ARBA" id="ARBA00023150"/>
    </source>
</evidence>
<keyword evidence="6" id="KW-0342">GTP-binding</keyword>
<evidence type="ECO:0000256" key="4">
    <source>
        <dbReference type="ARBA" id="ARBA00022741"/>
    </source>
</evidence>
<dbReference type="SUPFAM" id="SSF53448">
    <property type="entry name" value="Nucleotide-diphospho-sugar transferases"/>
    <property type="match status" value="1"/>
</dbReference>
<dbReference type="InterPro" id="IPR029044">
    <property type="entry name" value="Nucleotide-diphossugar_trans"/>
</dbReference>
<keyword evidence="5" id="KW-0460">Magnesium</keyword>
<comment type="caution">
    <text evidence="9">The sequence shown here is derived from an EMBL/GenBank/DDBJ whole genome shotgun (WGS) entry which is preliminary data.</text>
</comment>
<evidence type="ECO:0000256" key="2">
    <source>
        <dbReference type="ARBA" id="ARBA00022679"/>
    </source>
</evidence>
<keyword evidence="4" id="KW-0547">Nucleotide-binding</keyword>